<organism evidence="6 7">
    <name type="scientific">Candidatus Berkelbacteria bacterium Licking1014_7</name>
    <dbReference type="NCBI Taxonomy" id="2017147"/>
    <lineage>
        <taxon>Bacteria</taxon>
        <taxon>Candidatus Berkelbacteria</taxon>
    </lineage>
</organism>
<evidence type="ECO:0000259" key="5">
    <source>
        <dbReference type="PROSITE" id="PS50893"/>
    </source>
</evidence>
<dbReference type="SUPFAM" id="SSF52540">
    <property type="entry name" value="P-loop containing nucleoside triphosphate hydrolases"/>
    <property type="match status" value="1"/>
</dbReference>
<dbReference type="InterPro" id="IPR017871">
    <property type="entry name" value="ABC_transporter-like_CS"/>
</dbReference>
<name>A0A554LKR4_9BACT</name>
<keyword evidence="3" id="KW-0547">Nucleotide-binding</keyword>
<dbReference type="InterPro" id="IPR003439">
    <property type="entry name" value="ABC_transporter-like_ATP-bd"/>
</dbReference>
<dbReference type="InterPro" id="IPR027417">
    <property type="entry name" value="P-loop_NTPase"/>
</dbReference>
<evidence type="ECO:0000256" key="4">
    <source>
        <dbReference type="ARBA" id="ARBA00022840"/>
    </source>
</evidence>
<evidence type="ECO:0000256" key="1">
    <source>
        <dbReference type="ARBA" id="ARBA00005417"/>
    </source>
</evidence>
<dbReference type="GO" id="GO:0005524">
    <property type="term" value="F:ATP binding"/>
    <property type="evidence" value="ECO:0007669"/>
    <property type="project" value="UniProtKB-KW"/>
</dbReference>
<dbReference type="PROSITE" id="PS00211">
    <property type="entry name" value="ABC_TRANSPORTER_1"/>
    <property type="match status" value="1"/>
</dbReference>
<dbReference type="InterPro" id="IPR003593">
    <property type="entry name" value="AAA+_ATPase"/>
</dbReference>
<dbReference type="EMBL" id="VMGK01000001">
    <property type="protein sequence ID" value="TSC93466.1"/>
    <property type="molecule type" value="Genomic_DNA"/>
</dbReference>
<dbReference type="AlphaFoldDB" id="A0A554LKR4"/>
<dbReference type="Pfam" id="PF00005">
    <property type="entry name" value="ABC_tran"/>
    <property type="match status" value="1"/>
</dbReference>
<evidence type="ECO:0000256" key="2">
    <source>
        <dbReference type="ARBA" id="ARBA00022448"/>
    </source>
</evidence>
<comment type="similarity">
    <text evidence="1">Belongs to the ABC transporter superfamily.</text>
</comment>
<accession>A0A554LKR4</accession>
<evidence type="ECO:0000313" key="7">
    <source>
        <dbReference type="Proteomes" id="UP000315689"/>
    </source>
</evidence>
<gene>
    <name evidence="6" type="ORF">CEN89_3</name>
</gene>
<dbReference type="PANTHER" id="PTHR42798">
    <property type="entry name" value="LIPOPROTEIN-RELEASING SYSTEM ATP-BINDING PROTEIN LOLD"/>
    <property type="match status" value="1"/>
</dbReference>
<dbReference type="GO" id="GO:0022857">
    <property type="term" value="F:transmembrane transporter activity"/>
    <property type="evidence" value="ECO:0007669"/>
    <property type="project" value="UniProtKB-ARBA"/>
</dbReference>
<dbReference type="CDD" id="cd03255">
    <property type="entry name" value="ABC_MJ0796_LolCDE_FtsE"/>
    <property type="match status" value="1"/>
</dbReference>
<sequence>MKRHPIIEVVKIEKTYDIGQPNEFRALRGVSFKIYAGDFIIILGPSGCGKSTLLHCLAGLEIFDSGEIKIRGEKMSKMNEDSLTSHRRNKIGMVFQQFNLIKNLSVLQNVALPRMLQGKSRVSRISRAKKLLTDFGLGKMFNRIPSELSGGQQQRVAIARALVNAPWILLVDEPTGNLDSKSAKEVMKLIVVLNKKSKRTIVLVTHNPGYLHLASRVIKIQDGKIVK</sequence>
<dbReference type="Gene3D" id="3.40.50.300">
    <property type="entry name" value="P-loop containing nucleotide triphosphate hydrolases"/>
    <property type="match status" value="1"/>
</dbReference>
<evidence type="ECO:0000313" key="6">
    <source>
        <dbReference type="EMBL" id="TSC93466.1"/>
    </source>
</evidence>
<dbReference type="PANTHER" id="PTHR42798:SF7">
    <property type="entry name" value="ALPHA-D-RIBOSE 1-METHYLPHOSPHONATE 5-TRIPHOSPHATE SYNTHASE SUBUNIT PHNL"/>
    <property type="match status" value="1"/>
</dbReference>
<dbReference type="FunFam" id="3.40.50.300:FF:000032">
    <property type="entry name" value="Export ABC transporter ATP-binding protein"/>
    <property type="match status" value="1"/>
</dbReference>
<proteinExistence type="inferred from homology"/>
<dbReference type="GO" id="GO:0016887">
    <property type="term" value="F:ATP hydrolysis activity"/>
    <property type="evidence" value="ECO:0007669"/>
    <property type="project" value="InterPro"/>
</dbReference>
<keyword evidence="2" id="KW-0813">Transport</keyword>
<dbReference type="InterPro" id="IPR017911">
    <property type="entry name" value="MacB-like_ATP-bd"/>
</dbReference>
<dbReference type="Proteomes" id="UP000315689">
    <property type="component" value="Unassembled WGS sequence"/>
</dbReference>
<comment type="caution">
    <text evidence="6">The sequence shown here is derived from an EMBL/GenBank/DDBJ whole genome shotgun (WGS) entry which is preliminary data.</text>
</comment>
<feature type="domain" description="ABC transporter" evidence="5">
    <location>
        <begin position="7"/>
        <end position="226"/>
    </location>
</feature>
<dbReference type="SMART" id="SM00382">
    <property type="entry name" value="AAA"/>
    <property type="match status" value="1"/>
</dbReference>
<reference evidence="6 7" key="1">
    <citation type="submission" date="2017-07" db="EMBL/GenBank/DDBJ databases">
        <title>Mechanisms for carbon and nitrogen cycling indicate functional differentiation within the Candidate Phyla Radiation.</title>
        <authorList>
            <person name="Danczak R.E."/>
            <person name="Johnston M.D."/>
            <person name="Kenah C."/>
            <person name="Slattery M."/>
            <person name="Wrighton K.C."/>
            <person name="Wilkins M.J."/>
        </authorList>
    </citation>
    <scope>NUCLEOTIDE SEQUENCE [LARGE SCALE GENOMIC DNA]</scope>
    <source>
        <strain evidence="6">Licking1014_7</strain>
    </source>
</reference>
<protein>
    <submittedName>
        <fullName evidence="6">Putative ABC transport system ATP-binding protein</fullName>
    </submittedName>
</protein>
<dbReference type="GO" id="GO:0098796">
    <property type="term" value="C:membrane protein complex"/>
    <property type="evidence" value="ECO:0007669"/>
    <property type="project" value="UniProtKB-ARBA"/>
</dbReference>
<evidence type="ECO:0000256" key="3">
    <source>
        <dbReference type="ARBA" id="ARBA00022741"/>
    </source>
</evidence>
<dbReference type="PROSITE" id="PS50893">
    <property type="entry name" value="ABC_TRANSPORTER_2"/>
    <property type="match status" value="1"/>
</dbReference>
<keyword evidence="4 6" id="KW-0067">ATP-binding</keyword>